<sequence length="266" mass="31217">MTYIWKEWLEQTRSKGLWFGIGIVMLMSVFIFMEAKNSPMEHNFQAFLISLHEMHVFLLPLLCLFLASFAVMQEKELKTLMMIVTKKESYRTFLFKKAIAVNTIILGLFIGWYFLLAITMKLFLSFEVGEFLAFLLTVIVFILIFNQIGFFIGTLCSNRMQAVGLIVFVWFLFIFLFDLVLLYQLPGVTHENIFLFSIVFFLQPLNTLRLYLETSVGVFSLEYMSSLMDRLIWLSPASFLMLNLLLFIVVFFELAIWSKRKGLRHD</sequence>
<dbReference type="PANTHER" id="PTHR43471">
    <property type="entry name" value="ABC TRANSPORTER PERMEASE"/>
    <property type="match status" value="1"/>
</dbReference>
<feature type="transmembrane region" description="Helical" evidence="1">
    <location>
        <begin position="99"/>
        <end position="119"/>
    </location>
</feature>
<organism evidence="2 3">
    <name type="scientific">Evansella vedderi</name>
    <dbReference type="NCBI Taxonomy" id="38282"/>
    <lineage>
        <taxon>Bacteria</taxon>
        <taxon>Bacillati</taxon>
        <taxon>Bacillota</taxon>
        <taxon>Bacilli</taxon>
        <taxon>Bacillales</taxon>
        <taxon>Bacillaceae</taxon>
        <taxon>Evansella</taxon>
    </lineage>
</organism>
<proteinExistence type="predicted"/>
<feature type="transmembrane region" description="Helical" evidence="1">
    <location>
        <begin position="232"/>
        <end position="257"/>
    </location>
</feature>
<name>A0ABT9ZQ17_9BACI</name>
<feature type="transmembrane region" description="Helical" evidence="1">
    <location>
        <begin position="16"/>
        <end position="33"/>
    </location>
</feature>
<gene>
    <name evidence="2" type="ORF">J2S74_000666</name>
</gene>
<keyword evidence="3" id="KW-1185">Reference proteome</keyword>
<feature type="transmembrane region" description="Helical" evidence="1">
    <location>
        <begin position="54"/>
        <end position="72"/>
    </location>
</feature>
<keyword evidence="1" id="KW-0812">Transmembrane</keyword>
<evidence type="ECO:0000313" key="2">
    <source>
        <dbReference type="EMBL" id="MDQ0253294.1"/>
    </source>
</evidence>
<keyword evidence="1" id="KW-0472">Membrane</keyword>
<dbReference type="Proteomes" id="UP001230005">
    <property type="component" value="Unassembled WGS sequence"/>
</dbReference>
<dbReference type="RefSeq" id="WP_307321737.1">
    <property type="nucleotide sequence ID" value="NZ_JAUSUG010000002.1"/>
</dbReference>
<dbReference type="EMBL" id="JAUSUG010000002">
    <property type="protein sequence ID" value="MDQ0253294.1"/>
    <property type="molecule type" value="Genomic_DNA"/>
</dbReference>
<reference evidence="2 3" key="1">
    <citation type="submission" date="2023-07" db="EMBL/GenBank/DDBJ databases">
        <title>Genomic Encyclopedia of Type Strains, Phase IV (KMG-IV): sequencing the most valuable type-strain genomes for metagenomic binning, comparative biology and taxonomic classification.</title>
        <authorList>
            <person name="Goeker M."/>
        </authorList>
    </citation>
    <scope>NUCLEOTIDE SEQUENCE [LARGE SCALE GENOMIC DNA]</scope>
    <source>
        <strain evidence="2 3">DSM 9768</strain>
    </source>
</reference>
<protein>
    <submittedName>
        <fullName evidence="2">ABC-2 type transport system permease protein</fullName>
    </submittedName>
</protein>
<evidence type="ECO:0000313" key="3">
    <source>
        <dbReference type="Proteomes" id="UP001230005"/>
    </source>
</evidence>
<accession>A0ABT9ZQ17</accession>
<feature type="transmembrane region" description="Helical" evidence="1">
    <location>
        <begin position="161"/>
        <end position="181"/>
    </location>
</feature>
<feature type="transmembrane region" description="Helical" evidence="1">
    <location>
        <begin position="131"/>
        <end position="155"/>
    </location>
</feature>
<keyword evidence="1" id="KW-1133">Transmembrane helix</keyword>
<evidence type="ECO:0000256" key="1">
    <source>
        <dbReference type="SAM" id="Phobius"/>
    </source>
</evidence>
<comment type="caution">
    <text evidence="2">The sequence shown here is derived from an EMBL/GenBank/DDBJ whole genome shotgun (WGS) entry which is preliminary data.</text>
</comment>